<keyword evidence="2" id="KW-1185">Reference proteome</keyword>
<gene>
    <name evidence="1" type="ORF">L2E82_29749</name>
</gene>
<comment type="caution">
    <text evidence="1">The sequence shown here is derived from an EMBL/GenBank/DDBJ whole genome shotgun (WGS) entry which is preliminary data.</text>
</comment>
<name>A0ACB9CYT7_CICIN</name>
<evidence type="ECO:0000313" key="1">
    <source>
        <dbReference type="EMBL" id="KAI3739346.1"/>
    </source>
</evidence>
<proteinExistence type="predicted"/>
<organism evidence="1 2">
    <name type="scientific">Cichorium intybus</name>
    <name type="common">Chicory</name>
    <dbReference type="NCBI Taxonomy" id="13427"/>
    <lineage>
        <taxon>Eukaryota</taxon>
        <taxon>Viridiplantae</taxon>
        <taxon>Streptophyta</taxon>
        <taxon>Embryophyta</taxon>
        <taxon>Tracheophyta</taxon>
        <taxon>Spermatophyta</taxon>
        <taxon>Magnoliopsida</taxon>
        <taxon>eudicotyledons</taxon>
        <taxon>Gunneridae</taxon>
        <taxon>Pentapetalae</taxon>
        <taxon>asterids</taxon>
        <taxon>campanulids</taxon>
        <taxon>Asterales</taxon>
        <taxon>Asteraceae</taxon>
        <taxon>Cichorioideae</taxon>
        <taxon>Cichorieae</taxon>
        <taxon>Cichoriinae</taxon>
        <taxon>Cichorium</taxon>
    </lineage>
</organism>
<dbReference type="EMBL" id="CM042013">
    <property type="protein sequence ID" value="KAI3739346.1"/>
    <property type="molecule type" value="Genomic_DNA"/>
</dbReference>
<sequence length="273" mass="32270">MLKILPMVSVEEKVLCSLGWTDLDFLNKRRVVTISWESEIRMIYEFGIFSTMYEQKEMPSWFMHRSAGPSISFTIPNKLRGLNFCYVQMLRFLDDQFPHSPIITISNITNDRTWIYERFMDRYCINRKCWVVLSHWMFGMNEMEVGDHVTITVTVTEPYDEVIKECGVSLVYEDGKTDEEEEDALGYYKSWNHIIGGDLSPFQTTTGEYILHNKRFFEYGIDLFGYHRKFVRYGATYQVQKNEWFRALSRRKPDIIHDASEGKGESSRSRPLT</sequence>
<accession>A0ACB9CYT7</accession>
<dbReference type="Proteomes" id="UP001055811">
    <property type="component" value="Linkage Group LG05"/>
</dbReference>
<reference evidence="2" key="1">
    <citation type="journal article" date="2022" name="Mol. Ecol. Resour.">
        <title>The genomes of chicory, endive, great burdock and yacon provide insights into Asteraceae palaeo-polyploidization history and plant inulin production.</title>
        <authorList>
            <person name="Fan W."/>
            <person name="Wang S."/>
            <person name="Wang H."/>
            <person name="Wang A."/>
            <person name="Jiang F."/>
            <person name="Liu H."/>
            <person name="Zhao H."/>
            <person name="Xu D."/>
            <person name="Zhang Y."/>
        </authorList>
    </citation>
    <scope>NUCLEOTIDE SEQUENCE [LARGE SCALE GENOMIC DNA]</scope>
    <source>
        <strain evidence="2">cv. Punajuju</strain>
    </source>
</reference>
<evidence type="ECO:0000313" key="2">
    <source>
        <dbReference type="Proteomes" id="UP001055811"/>
    </source>
</evidence>
<reference evidence="1 2" key="2">
    <citation type="journal article" date="2022" name="Mol. Ecol. Resour.">
        <title>The genomes of chicory, endive, great burdock and yacon provide insights into Asteraceae paleo-polyploidization history and plant inulin production.</title>
        <authorList>
            <person name="Fan W."/>
            <person name="Wang S."/>
            <person name="Wang H."/>
            <person name="Wang A."/>
            <person name="Jiang F."/>
            <person name="Liu H."/>
            <person name="Zhao H."/>
            <person name="Xu D."/>
            <person name="Zhang Y."/>
        </authorList>
    </citation>
    <scope>NUCLEOTIDE SEQUENCE [LARGE SCALE GENOMIC DNA]</scope>
    <source>
        <strain evidence="2">cv. Punajuju</strain>
        <tissue evidence="1">Leaves</tissue>
    </source>
</reference>
<protein>
    <submittedName>
        <fullName evidence="1">Uncharacterized protein</fullName>
    </submittedName>
</protein>